<organism evidence="5 6">
    <name type="scientific">Hydrogenophilus thermoluteolus</name>
    <name type="common">Pseudomonas hydrogenothermophila</name>
    <dbReference type="NCBI Taxonomy" id="297"/>
    <lineage>
        <taxon>Bacteria</taxon>
        <taxon>Pseudomonadati</taxon>
        <taxon>Pseudomonadota</taxon>
        <taxon>Hydrogenophilia</taxon>
        <taxon>Hydrogenophilales</taxon>
        <taxon>Hydrogenophilaceae</taxon>
        <taxon>Hydrogenophilus</taxon>
    </lineage>
</organism>
<dbReference type="SUPFAM" id="SSF55469">
    <property type="entry name" value="FMN-dependent nitroreductase-like"/>
    <property type="match status" value="1"/>
</dbReference>
<evidence type="ECO:0000313" key="6">
    <source>
        <dbReference type="Proteomes" id="UP000262004"/>
    </source>
</evidence>
<accession>A0A2Z6DXR7</accession>
<keyword evidence="2" id="KW-0521">NADP</keyword>
<dbReference type="CDD" id="cd02149">
    <property type="entry name" value="NfsB-like"/>
    <property type="match status" value="1"/>
</dbReference>
<comment type="similarity">
    <text evidence="1">Belongs to the nitroreductase family.</text>
</comment>
<dbReference type="AlphaFoldDB" id="A0A2Z6DXR7"/>
<evidence type="ECO:0000256" key="1">
    <source>
        <dbReference type="ARBA" id="ARBA00007118"/>
    </source>
</evidence>
<proteinExistence type="inferred from homology"/>
<dbReference type="InterPro" id="IPR000415">
    <property type="entry name" value="Nitroreductase-like"/>
</dbReference>
<dbReference type="Gene3D" id="3.40.109.10">
    <property type="entry name" value="NADH Oxidase"/>
    <property type="match status" value="1"/>
</dbReference>
<keyword evidence="3" id="KW-0560">Oxidoreductase</keyword>
<reference evidence="5 6" key="1">
    <citation type="submission" date="2018-04" db="EMBL/GenBank/DDBJ databases">
        <title>Complete genome sequence of Hydrogenophilus thermoluteolus TH-1.</title>
        <authorList>
            <person name="Arai H."/>
        </authorList>
    </citation>
    <scope>NUCLEOTIDE SEQUENCE [LARGE SCALE GENOMIC DNA]</scope>
    <source>
        <strain evidence="5 6">TH-1</strain>
    </source>
</reference>
<protein>
    <submittedName>
        <fullName evidence="5">Nitroreductase family protein</fullName>
    </submittedName>
</protein>
<dbReference type="GO" id="GO:0016491">
    <property type="term" value="F:oxidoreductase activity"/>
    <property type="evidence" value="ECO:0007669"/>
    <property type="project" value="UniProtKB-KW"/>
</dbReference>
<dbReference type="Pfam" id="PF00881">
    <property type="entry name" value="Nitroreductase"/>
    <property type="match status" value="1"/>
</dbReference>
<dbReference type="EMBL" id="AP018558">
    <property type="protein sequence ID" value="BBD77284.1"/>
    <property type="molecule type" value="Genomic_DNA"/>
</dbReference>
<dbReference type="Proteomes" id="UP000262004">
    <property type="component" value="Chromosome"/>
</dbReference>
<feature type="domain" description="Nitroreductase" evidence="4">
    <location>
        <begin position="15"/>
        <end position="201"/>
    </location>
</feature>
<sequence>MARWLEADAIEQVWRFRHACKQFDASRTIPEHDWEAILTAARLSPSSFGFEPWHFLVLQNRAVREALLPVAWGAQGQFPTASHVVAILARKDVRWDSPYLAAHMREVKRLDDATIDQRQTRVRNFQEREFKLLETPTGLFEWSARQCYLALASMMTAAALLGIDSCPIEGFDREQAEAILSRFHPIDWTTWGLAVFVAFGYRVVEPPEKTRWPKDKTVTVL</sequence>
<dbReference type="KEGG" id="htl:HPTL_1020"/>
<dbReference type="OrthoDB" id="5293878at2"/>
<keyword evidence="6" id="KW-1185">Reference proteome</keyword>
<evidence type="ECO:0000259" key="4">
    <source>
        <dbReference type="Pfam" id="PF00881"/>
    </source>
</evidence>
<evidence type="ECO:0000256" key="2">
    <source>
        <dbReference type="ARBA" id="ARBA00022857"/>
    </source>
</evidence>
<evidence type="ECO:0000313" key="5">
    <source>
        <dbReference type="EMBL" id="BBD77284.1"/>
    </source>
</evidence>
<name>A0A2Z6DXR7_HYDTE</name>
<dbReference type="PANTHER" id="PTHR43673:SF10">
    <property type="entry name" value="NADH DEHYDROGENASE_NAD(P)H NITROREDUCTASE XCC3605-RELATED"/>
    <property type="match status" value="1"/>
</dbReference>
<evidence type="ECO:0000256" key="3">
    <source>
        <dbReference type="ARBA" id="ARBA00023002"/>
    </source>
</evidence>
<dbReference type="InterPro" id="IPR029479">
    <property type="entry name" value="Nitroreductase"/>
</dbReference>
<dbReference type="InterPro" id="IPR033878">
    <property type="entry name" value="NfsB-like"/>
</dbReference>
<dbReference type="PANTHER" id="PTHR43673">
    <property type="entry name" value="NAD(P)H NITROREDUCTASE YDGI-RELATED"/>
    <property type="match status" value="1"/>
</dbReference>
<dbReference type="RefSeq" id="WP_119335033.1">
    <property type="nucleotide sequence ID" value="NZ_AP018558.1"/>
</dbReference>
<gene>
    <name evidence="5" type="ORF">HPTL_1020</name>
</gene>